<reference evidence="1" key="1">
    <citation type="submission" date="2023-10" db="EMBL/GenBank/DDBJ databases">
        <authorList>
            <person name="Rodriguez Cubillos JULIANA M."/>
            <person name="De Vega J."/>
        </authorList>
    </citation>
    <scope>NUCLEOTIDE SEQUENCE</scope>
</reference>
<proteinExistence type="predicted"/>
<keyword evidence="2" id="KW-1185">Reference proteome</keyword>
<evidence type="ECO:0000313" key="2">
    <source>
        <dbReference type="Proteomes" id="UP001177021"/>
    </source>
</evidence>
<name>A0ACB0J2X3_TRIPR</name>
<sequence length="649" mass="73148">MDLPTTLSPMDLQEAIQANNERLDGVQYHQHTLEASLAASNQILHDKLDKHHQRRGRLESKIDGLDKKMANRFDRFESGLDKKMEDRFDRFESIMNTRLAARSVPATSDLHSAGQFEKISNRVLGLPRDTILNCFISGLNPEIRCELAIHRPTVIYQAIGLAKLIESKIKDSKPKFNKPFSTHGTTYNNKAHTPPKLQPNLPPHISQIHAVAAQNTSPNTTPTSKLPIRRIINAQKDERRAQGLCFHCDEKFVPGHKCKTPRFLLLVVDDEYVDIMEPGEEPAAEAEPKTIVETNETFFQLSTQALTGQISPQSLKFQGHLNGLVVTVLVDTGSTHNILQPRIASHLHIPTKTIPNFSVMVGNGSHLECSGLCPDVPINIQNNLFHIPFYLLPIEGADVILGMEWWRNLVPLTADFSIPQISFKQHDTNITITGDSKTLPTQSTYHHICHLAHTDSIVAIHLLTFQPTSESESPPHNKEKDNLDSLLTTLPVPIQNVLKQFPNVLHPPHCLPPPRPHDHKIPIKPQTTPINVKPYRYPHSQKEAMTSLIQAMLKDGIIKPSTSPYSSPTIDELGSASFFTKIDLRTGYHQIRVLQEDTQKTAFRTFDGHYEFLVMPFGLTNAPSTFQSAMNDLLRPYLRRFVLVFFMIF</sequence>
<accession>A0ACB0J2X3</accession>
<dbReference type="EMBL" id="CASHSV030000024">
    <property type="protein sequence ID" value="CAJ2638860.1"/>
    <property type="molecule type" value="Genomic_DNA"/>
</dbReference>
<gene>
    <name evidence="1" type="ORF">MILVUS5_LOCUS8996</name>
</gene>
<protein>
    <submittedName>
        <fullName evidence="1">Uncharacterized protein</fullName>
    </submittedName>
</protein>
<comment type="caution">
    <text evidence="1">The sequence shown here is derived from an EMBL/GenBank/DDBJ whole genome shotgun (WGS) entry which is preliminary data.</text>
</comment>
<evidence type="ECO:0000313" key="1">
    <source>
        <dbReference type="EMBL" id="CAJ2638860.1"/>
    </source>
</evidence>
<dbReference type="Proteomes" id="UP001177021">
    <property type="component" value="Unassembled WGS sequence"/>
</dbReference>
<organism evidence="1 2">
    <name type="scientific">Trifolium pratense</name>
    <name type="common">Red clover</name>
    <dbReference type="NCBI Taxonomy" id="57577"/>
    <lineage>
        <taxon>Eukaryota</taxon>
        <taxon>Viridiplantae</taxon>
        <taxon>Streptophyta</taxon>
        <taxon>Embryophyta</taxon>
        <taxon>Tracheophyta</taxon>
        <taxon>Spermatophyta</taxon>
        <taxon>Magnoliopsida</taxon>
        <taxon>eudicotyledons</taxon>
        <taxon>Gunneridae</taxon>
        <taxon>Pentapetalae</taxon>
        <taxon>rosids</taxon>
        <taxon>fabids</taxon>
        <taxon>Fabales</taxon>
        <taxon>Fabaceae</taxon>
        <taxon>Papilionoideae</taxon>
        <taxon>50 kb inversion clade</taxon>
        <taxon>NPAAA clade</taxon>
        <taxon>Hologalegina</taxon>
        <taxon>IRL clade</taxon>
        <taxon>Trifolieae</taxon>
        <taxon>Trifolium</taxon>
    </lineage>
</organism>